<keyword evidence="2" id="KW-1185">Reference proteome</keyword>
<sequence>MSSLATSPFPPSGLRLTPSTDAQAKSAPPQAFHLRLSEHALADLIASSDKDPSSVSLVLGKNMGIKIGKSAFYSISAIEEPSLVDVYSVRASGPTKTLTSAPLKYLGRVSHKLTVENHELDVSSSKLKSQNEAALREKESLRTTLLEPKSRGRSQYSTPSPRLAPSSPHLTGLAKPRQTLAPSSPKPGNVMRSLPMRMLHLLAVEEPSPVARLADRTKSSGDDIRAILAQYARTVVDNSGEEKFALTDTAYKELHVWEWRGYYPSDRDKVIAKATAAFERLGLPKDDPAWKMLVEPRLRNAAPAEDANSLQPSQADLIVPTLRLDDGPVPTPAGAPNEVPPVAGPGQSSTTAVKRVGGAILKTKQVAKKAKLADDKEKETARTEKDKKFTSGNSSPVPRSAGTKLQASNTSIGVSTTNKDTTLKVKKVKRPITPQLPIKPPSPMPLPANSSATKSGPKRTAESVDTASSDRDSHRPRTTSSSSSLPAANSNEERAGKRKSEAAPAEPSGQRSRSTSSSSPGTKSPPKPSPLGASPPITAADLEEEEERGRESRARRQREIEERRRKDETKEYGESELRRMAAMFKQSYDEYRRLYQDVRQYEISKAGSKNGKMVKKSSITNEVTYQSKRERLLTLHHKLESWKSTLWRAAPRFASA</sequence>
<comment type="caution">
    <text evidence="1">The sequence shown here is derived from an EMBL/GenBank/DDBJ whole genome shotgun (WGS) entry which is preliminary data.</text>
</comment>
<organism evidence="1 2">
    <name type="scientific">Lipomyces orientalis</name>
    <dbReference type="NCBI Taxonomy" id="1233043"/>
    <lineage>
        <taxon>Eukaryota</taxon>
        <taxon>Fungi</taxon>
        <taxon>Dikarya</taxon>
        <taxon>Ascomycota</taxon>
        <taxon>Saccharomycotina</taxon>
        <taxon>Lipomycetes</taxon>
        <taxon>Lipomycetales</taxon>
        <taxon>Lipomycetaceae</taxon>
        <taxon>Lipomyces</taxon>
    </lineage>
</organism>
<dbReference type="EMBL" id="MU970044">
    <property type="protein sequence ID" value="KAK9324955.1"/>
    <property type="molecule type" value="Genomic_DNA"/>
</dbReference>
<dbReference type="Proteomes" id="UP001489719">
    <property type="component" value="Unassembled WGS sequence"/>
</dbReference>
<evidence type="ECO:0000313" key="2">
    <source>
        <dbReference type="Proteomes" id="UP001489719"/>
    </source>
</evidence>
<accession>A0ACC3TV78</accession>
<evidence type="ECO:0000313" key="1">
    <source>
        <dbReference type="EMBL" id="KAK9324955.1"/>
    </source>
</evidence>
<gene>
    <name evidence="1" type="ORF">V1517DRAFT_315569</name>
</gene>
<reference evidence="2" key="1">
    <citation type="journal article" date="2024" name="Front. Bioeng. Biotechnol.">
        <title>Genome-scale model development and genomic sequencing of the oleaginous clade Lipomyces.</title>
        <authorList>
            <person name="Czajka J.J."/>
            <person name="Han Y."/>
            <person name="Kim J."/>
            <person name="Mondo S.J."/>
            <person name="Hofstad B.A."/>
            <person name="Robles A."/>
            <person name="Haridas S."/>
            <person name="Riley R."/>
            <person name="LaButti K."/>
            <person name="Pangilinan J."/>
            <person name="Andreopoulos W."/>
            <person name="Lipzen A."/>
            <person name="Yan J."/>
            <person name="Wang M."/>
            <person name="Ng V."/>
            <person name="Grigoriev I.V."/>
            <person name="Spatafora J.W."/>
            <person name="Magnuson J.K."/>
            <person name="Baker S.E."/>
            <person name="Pomraning K.R."/>
        </authorList>
    </citation>
    <scope>NUCLEOTIDE SEQUENCE [LARGE SCALE GENOMIC DNA]</scope>
    <source>
        <strain evidence="2">CBS 10300</strain>
    </source>
</reference>
<protein>
    <submittedName>
        <fullName evidence="1">Uncharacterized protein</fullName>
    </submittedName>
</protein>
<proteinExistence type="predicted"/>
<name>A0ACC3TV78_9ASCO</name>